<evidence type="ECO:0000313" key="4">
    <source>
        <dbReference type="EMBL" id="KAK6805338.1"/>
    </source>
</evidence>
<organism evidence="4 5">
    <name type="scientific">Solanum bulbocastanum</name>
    <name type="common">Wild potato</name>
    <dbReference type="NCBI Taxonomy" id="147425"/>
    <lineage>
        <taxon>Eukaryota</taxon>
        <taxon>Viridiplantae</taxon>
        <taxon>Streptophyta</taxon>
        <taxon>Embryophyta</taxon>
        <taxon>Tracheophyta</taxon>
        <taxon>Spermatophyta</taxon>
        <taxon>Magnoliopsida</taxon>
        <taxon>eudicotyledons</taxon>
        <taxon>Gunneridae</taxon>
        <taxon>Pentapetalae</taxon>
        <taxon>asterids</taxon>
        <taxon>lamiids</taxon>
        <taxon>Solanales</taxon>
        <taxon>Solanaceae</taxon>
        <taxon>Solanoideae</taxon>
        <taxon>Solaneae</taxon>
        <taxon>Solanum</taxon>
    </lineage>
</organism>
<protein>
    <recommendedName>
        <fullName evidence="3">DUF7036 domain-containing protein</fullName>
    </recommendedName>
</protein>
<feature type="transmembrane region" description="Helical" evidence="2">
    <location>
        <begin position="39"/>
        <end position="62"/>
    </location>
</feature>
<feature type="domain" description="DUF7036" evidence="3">
    <location>
        <begin position="113"/>
        <end position="204"/>
    </location>
</feature>
<keyword evidence="2" id="KW-0812">Transmembrane</keyword>
<dbReference type="EMBL" id="JBANQN010000001">
    <property type="protein sequence ID" value="KAK6805338.1"/>
    <property type="molecule type" value="Genomic_DNA"/>
</dbReference>
<dbReference type="InterPro" id="IPR055464">
    <property type="entry name" value="DUF7036"/>
</dbReference>
<evidence type="ECO:0000259" key="3">
    <source>
        <dbReference type="Pfam" id="PF23041"/>
    </source>
</evidence>
<comment type="caution">
    <text evidence="4">The sequence shown here is derived from an EMBL/GenBank/DDBJ whole genome shotgun (WGS) entry which is preliminary data.</text>
</comment>
<name>A0AAN8UCK4_SOLBU</name>
<feature type="domain" description="DUF7036" evidence="3">
    <location>
        <begin position="236"/>
        <end position="327"/>
    </location>
</feature>
<sequence length="621" mass="67680">MGKLQGQRLPVQNQNSDGVGSTTFCQRCSMGFSRIGLQFSFKCIAVLLLSIALFLSAVFWILPHPSKLSGFDAKEAIKHAGSLCLFLKVIAGLLLQRVLMLLDLIVLSTTQAYFRLEKPVSDIVPHIARLEYDIWEEIAIPNMKVSVLSVHAAGVANQTNVIFGFLPDPADSSSTPVYLSLLKSALLELYLRDTNLTLTSSIFGQPSSFEVLKCPGGITMMPEHLPFWDLPDVLFNFTLHSSIDEIRENFIELKEQLISGLRLSDSESVFLQISNEVGSTKDPPVIVEASVYSDIGSLQPQRLKQLAQIIMGSVPKSNLGLDNSVFGKVKQVSLSSFLNRTVHAAPPAPTPAPNEPLWPSPSPSPSVSSSPSPSPAPLSNCRRLQSHARHHCGPARGEEPSSSPSPIADPPSPVTSSGPPSSNSGIAASPSSHAPTYPPKLSPRVNLSPGPSPQMSSSISSSSSSTAFFALEVTRNKVKSRKLFHGNHLLHLAFLTRSSACSGYLDWQYFISLVGHGDYVLFSFEKTLTSSKKKREHIRPPAAANEREANRCLTSNLLFTCSMVTYSLYKERQTMYSRLVNWIINQPQLYEYIDATFAYVLGKSVTAGAQGLSHVSRHTSS</sequence>
<evidence type="ECO:0000313" key="5">
    <source>
        <dbReference type="Proteomes" id="UP001371456"/>
    </source>
</evidence>
<dbReference type="Proteomes" id="UP001371456">
    <property type="component" value="Unassembled WGS sequence"/>
</dbReference>
<proteinExistence type="predicted"/>
<keyword evidence="2" id="KW-1133">Transmembrane helix</keyword>
<feature type="compositionally biased region" description="Low complexity" evidence="1">
    <location>
        <begin position="414"/>
        <end position="432"/>
    </location>
</feature>
<dbReference type="PANTHER" id="PTHR33826:SF4">
    <property type="entry name" value="F20B24.21"/>
    <property type="match status" value="1"/>
</dbReference>
<dbReference type="Pfam" id="PF23041">
    <property type="entry name" value="DUF7036"/>
    <property type="match status" value="2"/>
</dbReference>
<gene>
    <name evidence="4" type="ORF">RDI58_003123</name>
</gene>
<reference evidence="4 5" key="1">
    <citation type="submission" date="2024-02" db="EMBL/GenBank/DDBJ databases">
        <title>de novo genome assembly of Solanum bulbocastanum strain 11H21.</title>
        <authorList>
            <person name="Hosaka A.J."/>
        </authorList>
    </citation>
    <scope>NUCLEOTIDE SEQUENCE [LARGE SCALE GENOMIC DNA]</scope>
    <source>
        <tissue evidence="4">Young leaves</tissue>
    </source>
</reference>
<feature type="compositionally biased region" description="Basic residues" evidence="1">
    <location>
        <begin position="384"/>
        <end position="393"/>
    </location>
</feature>
<dbReference type="AlphaFoldDB" id="A0AAN8UCK4"/>
<dbReference type="PANTHER" id="PTHR33826">
    <property type="entry name" value="F20B24.21"/>
    <property type="match status" value="1"/>
</dbReference>
<accession>A0AAN8UCK4</accession>
<keyword evidence="2" id="KW-0472">Membrane</keyword>
<feature type="compositionally biased region" description="Pro residues" evidence="1">
    <location>
        <begin position="346"/>
        <end position="364"/>
    </location>
</feature>
<evidence type="ECO:0000256" key="2">
    <source>
        <dbReference type="SAM" id="Phobius"/>
    </source>
</evidence>
<evidence type="ECO:0000256" key="1">
    <source>
        <dbReference type="SAM" id="MobiDB-lite"/>
    </source>
</evidence>
<feature type="region of interest" description="Disordered" evidence="1">
    <location>
        <begin position="345"/>
        <end position="461"/>
    </location>
</feature>
<keyword evidence="5" id="KW-1185">Reference proteome</keyword>